<evidence type="ECO:0000313" key="3">
    <source>
        <dbReference type="Proteomes" id="UP001597440"/>
    </source>
</evidence>
<dbReference type="RefSeq" id="WP_210356344.1">
    <property type="nucleotide sequence ID" value="NZ_JAEQMU010000008.1"/>
</dbReference>
<organism evidence="2 3">
    <name type="scientific">Sphingobacterium tabacisoli</name>
    <dbReference type="NCBI Taxonomy" id="2044855"/>
    <lineage>
        <taxon>Bacteria</taxon>
        <taxon>Pseudomonadati</taxon>
        <taxon>Bacteroidota</taxon>
        <taxon>Sphingobacteriia</taxon>
        <taxon>Sphingobacteriales</taxon>
        <taxon>Sphingobacteriaceae</taxon>
        <taxon>Sphingobacterium</taxon>
    </lineage>
</organism>
<dbReference type="EMBL" id="JBHULD010000005">
    <property type="protein sequence ID" value="MFD2553613.1"/>
    <property type="molecule type" value="Genomic_DNA"/>
</dbReference>
<keyword evidence="1" id="KW-0472">Membrane</keyword>
<evidence type="ECO:0000313" key="2">
    <source>
        <dbReference type="EMBL" id="MFD2553613.1"/>
    </source>
</evidence>
<name>A0ABW5KYM9_9SPHI</name>
<feature type="transmembrane region" description="Helical" evidence="1">
    <location>
        <begin position="59"/>
        <end position="78"/>
    </location>
</feature>
<evidence type="ECO:0000256" key="1">
    <source>
        <dbReference type="SAM" id="Phobius"/>
    </source>
</evidence>
<accession>A0ABW5KYM9</accession>
<keyword evidence="1" id="KW-0812">Transmembrane</keyword>
<reference evidence="3" key="1">
    <citation type="journal article" date="2019" name="Int. J. Syst. Evol. Microbiol.">
        <title>The Global Catalogue of Microorganisms (GCM) 10K type strain sequencing project: providing services to taxonomists for standard genome sequencing and annotation.</title>
        <authorList>
            <consortium name="The Broad Institute Genomics Platform"/>
            <consortium name="The Broad Institute Genome Sequencing Center for Infectious Disease"/>
            <person name="Wu L."/>
            <person name="Ma J."/>
        </authorList>
    </citation>
    <scope>NUCLEOTIDE SEQUENCE [LARGE SCALE GENOMIC DNA]</scope>
    <source>
        <strain evidence="3">KCTC 52298</strain>
    </source>
</reference>
<sequence length="304" mass="35597">MVMFFLNNEEEPHYKLSERNKRILRMVWALVIALFISTLGHPIGDGWKIWSHVMENVDYYVDLVWCWVLVFMVLEYIYGITRYLDEKQPWKEGYYKRMLLMVILCIVGGMLFMEVFDHMYRQVTGRLLVRIHLKVFQIPVSLIIPIAYSLFCSVESLKDTYFDLLEKNKADESSVHKNGNKIVEEDAVTEDNPIIAIKDGEKIRLLDVPVKLIWHSDGINEIYYGVDAFYEDNHTLTGLYSYLDKQVYRKAGRNAVVHRDIILGCKPRADKGMILELVEGYTQQIVVSKNDVEDFMAWFEAKAD</sequence>
<keyword evidence="3" id="KW-1185">Reference proteome</keyword>
<proteinExistence type="predicted"/>
<protein>
    <recommendedName>
        <fullName evidence="4">LytTR family transcriptional regulator</fullName>
    </recommendedName>
</protein>
<feature type="transmembrane region" description="Helical" evidence="1">
    <location>
        <begin position="23"/>
        <end position="39"/>
    </location>
</feature>
<dbReference type="Proteomes" id="UP001597440">
    <property type="component" value="Unassembled WGS sequence"/>
</dbReference>
<feature type="transmembrane region" description="Helical" evidence="1">
    <location>
        <begin position="98"/>
        <end position="116"/>
    </location>
</feature>
<feature type="transmembrane region" description="Helical" evidence="1">
    <location>
        <begin position="136"/>
        <end position="157"/>
    </location>
</feature>
<keyword evidence="1" id="KW-1133">Transmembrane helix</keyword>
<evidence type="ECO:0008006" key="4">
    <source>
        <dbReference type="Google" id="ProtNLM"/>
    </source>
</evidence>
<comment type="caution">
    <text evidence="2">The sequence shown here is derived from an EMBL/GenBank/DDBJ whole genome shotgun (WGS) entry which is preliminary data.</text>
</comment>
<gene>
    <name evidence="2" type="ORF">ACFSQW_04370</name>
</gene>